<gene>
    <name evidence="8" type="ORF">CHRIB12_LOCUS1375</name>
</gene>
<dbReference type="EMBL" id="CAGKOT010000002">
    <property type="protein sequence ID" value="CAB5308898.1"/>
    <property type="molecule type" value="Genomic_DNA"/>
</dbReference>
<keyword evidence="3" id="KW-0863">Zinc-finger</keyword>
<evidence type="ECO:0000256" key="2">
    <source>
        <dbReference type="ARBA" id="ARBA00022723"/>
    </source>
</evidence>
<comment type="caution">
    <text evidence="8">The sequence shown here is derived from an EMBL/GenBank/DDBJ whole genome shotgun (WGS) entry which is preliminary data.</text>
</comment>
<dbReference type="InterPro" id="IPR007021">
    <property type="entry name" value="DUF659"/>
</dbReference>
<dbReference type="VEuPathDB" id="FungiDB:RhiirFUN_024177"/>
<evidence type="ECO:0000259" key="7">
    <source>
        <dbReference type="Pfam" id="PF04937"/>
    </source>
</evidence>
<dbReference type="OrthoDB" id="2415357at2759"/>
<keyword evidence="5" id="KW-0539">Nucleus</keyword>
<feature type="compositionally biased region" description="Basic and acidic residues" evidence="6">
    <location>
        <begin position="9"/>
        <end position="26"/>
    </location>
</feature>
<name>A0A915YQ20_9GLOM</name>
<evidence type="ECO:0000313" key="8">
    <source>
        <dbReference type="EMBL" id="CAB5308898.1"/>
    </source>
</evidence>
<keyword evidence="4" id="KW-0862">Zinc</keyword>
<dbReference type="GO" id="GO:0005634">
    <property type="term" value="C:nucleus"/>
    <property type="evidence" value="ECO:0007669"/>
    <property type="project" value="UniProtKB-SubCell"/>
</dbReference>
<dbReference type="AlphaFoldDB" id="A0A915YQ20"/>
<evidence type="ECO:0000256" key="5">
    <source>
        <dbReference type="ARBA" id="ARBA00023242"/>
    </source>
</evidence>
<evidence type="ECO:0000313" key="9">
    <source>
        <dbReference type="Proteomes" id="UP000684084"/>
    </source>
</evidence>
<dbReference type="PANTHER" id="PTHR46481">
    <property type="entry name" value="ZINC FINGER BED DOMAIN-CONTAINING PROTEIN 4"/>
    <property type="match status" value="1"/>
</dbReference>
<evidence type="ECO:0000256" key="6">
    <source>
        <dbReference type="SAM" id="MobiDB-lite"/>
    </source>
</evidence>
<dbReference type="InterPro" id="IPR052035">
    <property type="entry name" value="ZnF_BED_domain_contain"/>
</dbReference>
<evidence type="ECO:0000256" key="1">
    <source>
        <dbReference type="ARBA" id="ARBA00004123"/>
    </source>
</evidence>
<reference evidence="8" key="1">
    <citation type="submission" date="2020-05" db="EMBL/GenBank/DDBJ databases">
        <authorList>
            <person name="Rincon C."/>
            <person name="Sanders R I."/>
            <person name="Robbins C."/>
            <person name="Chaturvedi A."/>
        </authorList>
    </citation>
    <scope>NUCLEOTIDE SEQUENCE</scope>
    <source>
        <strain evidence="8">CHB12</strain>
    </source>
</reference>
<dbReference type="VEuPathDB" id="FungiDB:RhiirFUN_005036"/>
<sequence length="638" mass="72798">MNSEISDTPDIREAKRGRPESHAWDHFTKQPLGSGHYSAKCHYCAASWSKGRPETLKSHLALYCSQVPLKIKTEYMELLAMRNTSVNRQQQTNSNDSSAELDINQSDKIDQALVRFFVCCGIPFSTVDHPYFLDFVKALCFGYNPPKRTALSTTILNKEITVVLTKIKQELKYEENLTLAVDGWSDSLGRSIYAFVIITSKKKQYIHALINESSNSHTGPFNVAEIEKVLTSVGAKKFIAVVSDAESAMQMARRLISEKYSNILSIRCAALEEDLIKSLTEGGGLKTSVKTRWSTAWDCCNSIVRLENNLKHFWQDVEQLQAILAPVKRAVESVEFKSSNMASIFLELIKMAVAIKRIPNSDFKKKCIGIFNKRWTQFDTDTYLVAYFLHPKYRAMGIQDKAFRQLCLNAMKIWSKFGNNSVSCKILLSQLRQYSENKPPYDMDYIDEYDFLDTPELWWTTCRQPNNYIQQLALKLFAITPHQAACERVFSVLNWMIGNRRTRLNINRLQSMAQIHSFYITNAQSELKFSSNNLSENELEIALQDITSAMIDNSDLFDEEEEDNDFSDNDSIDLDEENTNELIMAEILDLDTPEFGNFEDSRDSEENSGEVSVVSDSIDSQSEVSNINFEAILAEEFD</sequence>
<dbReference type="Proteomes" id="UP000684084">
    <property type="component" value="Unassembled WGS sequence"/>
</dbReference>
<accession>A0A915YQ20</accession>
<dbReference type="Pfam" id="PF04937">
    <property type="entry name" value="DUF659"/>
    <property type="match status" value="1"/>
</dbReference>
<evidence type="ECO:0000256" key="4">
    <source>
        <dbReference type="ARBA" id="ARBA00022833"/>
    </source>
</evidence>
<proteinExistence type="predicted"/>
<protein>
    <recommendedName>
        <fullName evidence="7">DUF659 domain-containing protein</fullName>
    </recommendedName>
</protein>
<organism evidence="8 9">
    <name type="scientific">Rhizophagus irregularis</name>
    <dbReference type="NCBI Taxonomy" id="588596"/>
    <lineage>
        <taxon>Eukaryota</taxon>
        <taxon>Fungi</taxon>
        <taxon>Fungi incertae sedis</taxon>
        <taxon>Mucoromycota</taxon>
        <taxon>Glomeromycotina</taxon>
        <taxon>Glomeromycetes</taxon>
        <taxon>Glomerales</taxon>
        <taxon>Glomeraceae</taxon>
        <taxon>Rhizophagus</taxon>
    </lineage>
</organism>
<dbReference type="PANTHER" id="PTHR46481:SF10">
    <property type="entry name" value="ZINC FINGER BED DOMAIN-CONTAINING PROTEIN 39"/>
    <property type="match status" value="1"/>
</dbReference>
<feature type="region of interest" description="Disordered" evidence="6">
    <location>
        <begin position="594"/>
        <end position="617"/>
    </location>
</feature>
<evidence type="ECO:0000256" key="3">
    <source>
        <dbReference type="ARBA" id="ARBA00022771"/>
    </source>
</evidence>
<comment type="subcellular location">
    <subcellularLocation>
        <location evidence="1">Nucleus</location>
    </subcellularLocation>
</comment>
<dbReference type="GO" id="GO:0008270">
    <property type="term" value="F:zinc ion binding"/>
    <property type="evidence" value="ECO:0007669"/>
    <property type="project" value="UniProtKB-KW"/>
</dbReference>
<feature type="region of interest" description="Disordered" evidence="6">
    <location>
        <begin position="1"/>
        <end position="26"/>
    </location>
</feature>
<keyword evidence="2" id="KW-0479">Metal-binding</keyword>
<feature type="domain" description="DUF659" evidence="7">
    <location>
        <begin position="146"/>
        <end position="270"/>
    </location>
</feature>